<keyword evidence="3" id="KW-1185">Reference proteome</keyword>
<accession>A0A4V2SA03</accession>
<evidence type="ECO:0000259" key="1">
    <source>
        <dbReference type="Pfam" id="PF12986"/>
    </source>
</evidence>
<reference evidence="2 3" key="1">
    <citation type="submission" date="2019-03" db="EMBL/GenBank/DDBJ databases">
        <title>Genomic Encyclopedia of Type Strains, Phase IV (KMG-IV): sequencing the most valuable type-strain genomes for metagenomic binning, comparative biology and taxonomic classification.</title>
        <authorList>
            <person name="Goeker M."/>
        </authorList>
    </citation>
    <scope>NUCLEOTIDE SEQUENCE [LARGE SCALE GENOMIC DNA]</scope>
    <source>
        <strain evidence="2 3">DSM 102940</strain>
    </source>
</reference>
<dbReference type="Proteomes" id="UP000294919">
    <property type="component" value="Unassembled WGS sequence"/>
</dbReference>
<feature type="domain" description="DUF3870" evidence="1">
    <location>
        <begin position="9"/>
        <end position="101"/>
    </location>
</feature>
<organism evidence="2 3">
    <name type="scientific">Marinisporobacter balticus</name>
    <dbReference type="NCBI Taxonomy" id="2018667"/>
    <lineage>
        <taxon>Bacteria</taxon>
        <taxon>Bacillati</taxon>
        <taxon>Bacillota</taxon>
        <taxon>Clostridia</taxon>
        <taxon>Peptostreptococcales</taxon>
        <taxon>Thermotaleaceae</taxon>
        <taxon>Marinisporobacter</taxon>
    </lineage>
</organism>
<name>A0A4V2SA03_9FIRM</name>
<evidence type="ECO:0000313" key="2">
    <source>
        <dbReference type="EMBL" id="TCO69850.1"/>
    </source>
</evidence>
<dbReference type="Pfam" id="PF12986">
    <property type="entry name" value="DUF3870"/>
    <property type="match status" value="1"/>
</dbReference>
<comment type="caution">
    <text evidence="2">The sequence shown here is derived from an EMBL/GenBank/DDBJ whole genome shotgun (WGS) entry which is preliminary data.</text>
</comment>
<evidence type="ECO:0000313" key="3">
    <source>
        <dbReference type="Proteomes" id="UP000294919"/>
    </source>
</evidence>
<dbReference type="EMBL" id="SLWV01000029">
    <property type="protein sequence ID" value="TCO69850.1"/>
    <property type="molecule type" value="Genomic_DNA"/>
</dbReference>
<sequence>MVYEKNTIYILGTSKISKNDPIAALYDILFVGIILERESGKIMDLTCNMVRDVTSDFIKAILIGYHLIDDIDDIIGEIQDRFHGMAQKAVIAAVKDARNKYIMIQTNSVKSKI</sequence>
<proteinExistence type="predicted"/>
<dbReference type="AlphaFoldDB" id="A0A4V2SA03"/>
<gene>
    <name evidence="2" type="ORF">EV214_12922</name>
</gene>
<protein>
    <submittedName>
        <fullName evidence="2">Uncharacterized protein DUF3870</fullName>
    </submittedName>
</protein>
<dbReference type="OrthoDB" id="88363at2"/>
<dbReference type="InterPro" id="IPR024617">
    <property type="entry name" value="DUF3870"/>
</dbReference>